<dbReference type="Gene3D" id="3.30.830.10">
    <property type="entry name" value="Metalloenzyme, LuxS/M16 peptidase-like"/>
    <property type="match status" value="2"/>
</dbReference>
<accession>A0A6C0B8H8</accession>
<evidence type="ECO:0008006" key="5">
    <source>
        <dbReference type="Google" id="ProtNLM"/>
    </source>
</evidence>
<feature type="domain" description="Peptidase M16 C-terminal" evidence="3">
    <location>
        <begin position="173"/>
        <end position="328"/>
    </location>
</feature>
<comment type="similarity">
    <text evidence="1">Belongs to the peptidase M16 family.</text>
</comment>
<feature type="domain" description="Peptidase M16 N-terminal" evidence="2">
    <location>
        <begin position="32"/>
        <end position="155"/>
    </location>
</feature>
<sequence>MKTRKNSIIPKLHIINGYKVLFVPRGKDILHVECVIRNGFCTETKKTSGINHLLEHVMVNAWKNCKTSCNGYWDNKGYYVNAITDKTTMNYYIKGLNKEWKHMISYIASIIDHPNISHENLKKEKQAVIDELLTFSNDPESEVQNMFNRHFYKTEGIQYSDDWKLQINNLKHLSVDDVYDIYNNQFNVQNILFVVMGDFNVSAVKTLLYQQLKHPKQEKIQSIDCFTFSHEILFSKQDIENTKILIGFPCIKIHNYIYLESIMALLHILFFNEFRTKKSLVYDISISCDLNSCGTTIYIEFDIQTEHTELTLVSLFKYIQMLQKTLITNLDGFKNQEIYKYVTNKNSIMNYYTSLIYSDAPMYTKPQIIEKIKKIKSQEIMNVLQEIFQIDKALCVYQCKKNLNLTWEKLI</sequence>
<dbReference type="PANTHER" id="PTHR11851">
    <property type="entry name" value="METALLOPROTEASE"/>
    <property type="match status" value="1"/>
</dbReference>
<dbReference type="EMBL" id="MN739094">
    <property type="protein sequence ID" value="QHS88164.1"/>
    <property type="molecule type" value="Genomic_DNA"/>
</dbReference>
<organism evidence="4">
    <name type="scientific">viral metagenome</name>
    <dbReference type="NCBI Taxonomy" id="1070528"/>
    <lineage>
        <taxon>unclassified sequences</taxon>
        <taxon>metagenomes</taxon>
        <taxon>organismal metagenomes</taxon>
    </lineage>
</organism>
<dbReference type="Pfam" id="PF05193">
    <property type="entry name" value="Peptidase_M16_C"/>
    <property type="match status" value="1"/>
</dbReference>
<reference evidence="4" key="1">
    <citation type="journal article" date="2020" name="Nature">
        <title>Giant virus diversity and host interactions through global metagenomics.</title>
        <authorList>
            <person name="Schulz F."/>
            <person name="Roux S."/>
            <person name="Paez-Espino D."/>
            <person name="Jungbluth S."/>
            <person name="Walsh D.A."/>
            <person name="Denef V.J."/>
            <person name="McMahon K.D."/>
            <person name="Konstantinidis K.T."/>
            <person name="Eloe-Fadrosh E.A."/>
            <person name="Kyrpides N.C."/>
            <person name="Woyke T."/>
        </authorList>
    </citation>
    <scope>NUCLEOTIDE SEQUENCE</scope>
    <source>
        <strain evidence="4">GVMAG-M-3300010158-55</strain>
    </source>
</reference>
<evidence type="ECO:0000259" key="3">
    <source>
        <dbReference type="Pfam" id="PF05193"/>
    </source>
</evidence>
<dbReference type="InterPro" id="IPR007863">
    <property type="entry name" value="Peptidase_M16_C"/>
</dbReference>
<dbReference type="SUPFAM" id="SSF63411">
    <property type="entry name" value="LuxS/MPP-like metallohydrolase"/>
    <property type="match status" value="2"/>
</dbReference>
<dbReference type="AlphaFoldDB" id="A0A6C0B8H8"/>
<dbReference type="InterPro" id="IPR050361">
    <property type="entry name" value="MPP/UQCRC_Complex"/>
</dbReference>
<evidence type="ECO:0000256" key="1">
    <source>
        <dbReference type="ARBA" id="ARBA00007261"/>
    </source>
</evidence>
<dbReference type="InterPro" id="IPR011765">
    <property type="entry name" value="Pept_M16_N"/>
</dbReference>
<evidence type="ECO:0000313" key="4">
    <source>
        <dbReference type="EMBL" id="QHS88164.1"/>
    </source>
</evidence>
<name>A0A6C0B8H8_9ZZZZ</name>
<proteinExistence type="inferred from homology"/>
<protein>
    <recommendedName>
        <fullName evidence="5">Peptidase M16 N-terminal domain-containing protein</fullName>
    </recommendedName>
</protein>
<dbReference type="GO" id="GO:0046872">
    <property type="term" value="F:metal ion binding"/>
    <property type="evidence" value="ECO:0007669"/>
    <property type="project" value="InterPro"/>
</dbReference>
<evidence type="ECO:0000259" key="2">
    <source>
        <dbReference type="Pfam" id="PF00675"/>
    </source>
</evidence>
<dbReference type="InterPro" id="IPR011249">
    <property type="entry name" value="Metalloenz_LuxS/M16"/>
</dbReference>
<dbReference type="Pfam" id="PF00675">
    <property type="entry name" value="Peptidase_M16"/>
    <property type="match status" value="1"/>
</dbReference>
<dbReference type="PANTHER" id="PTHR11851:SF49">
    <property type="entry name" value="MITOCHONDRIAL-PROCESSING PEPTIDASE SUBUNIT ALPHA"/>
    <property type="match status" value="1"/>
</dbReference>